<gene>
    <name evidence="1" type="ORF">PDM29_02720</name>
</gene>
<dbReference type="RefSeq" id="WP_311192367.1">
    <property type="nucleotide sequence ID" value="NZ_CP115541.1"/>
</dbReference>
<accession>A0ABY9YRJ5</accession>
<name>A0ABY9YRJ5_9GAMM</name>
<evidence type="ECO:0000313" key="1">
    <source>
        <dbReference type="EMBL" id="WNH53206.1"/>
    </source>
</evidence>
<keyword evidence="2" id="KW-1185">Reference proteome</keyword>
<proteinExistence type="predicted"/>
<evidence type="ECO:0008006" key="3">
    <source>
        <dbReference type="Google" id="ProtNLM"/>
    </source>
</evidence>
<dbReference type="EMBL" id="CP115541">
    <property type="protein sequence ID" value="WNH53206.1"/>
    <property type="molecule type" value="Genomic_DNA"/>
</dbReference>
<evidence type="ECO:0000313" key="2">
    <source>
        <dbReference type="Proteomes" id="UP001302072"/>
    </source>
</evidence>
<sequence>MIDGHLIVGYHGCDVTVRDGLVSGDLQPQESTNQYDWLGPGFYMFEGDEERARSFAHAAAAQPERRLTARPIATPAVVGCLFSVQSCLDMTTNAGRLEFEDAYLHMQAGFLLNDESPPINRKASHHDAEILLRGLDRAVFSFLHRKNAKLGNVGFYQAVRGSFRQGVEIAPNSGFHRDSHTQIALRDFNCIKGWFVPPGERMLSAAELTAAKERFAALCATTPKPRRRA</sequence>
<reference evidence="1 2" key="1">
    <citation type="submission" date="2022-12" db="EMBL/GenBank/DDBJ databases">
        <title>Two new species, Stenotrophomonas aracearum and Stenotrophomonas oahuensis, isolated from Anthurium (Araceae family) in Hawaii.</title>
        <authorList>
            <person name="Chunag S.C."/>
            <person name="Dobhal S."/>
            <person name="Alvarez A."/>
            <person name="Arif M."/>
        </authorList>
    </citation>
    <scope>NUCLEOTIDE SEQUENCE [LARGE SCALE GENOMIC DNA]</scope>
    <source>
        <strain evidence="1 2">A5586</strain>
    </source>
</reference>
<dbReference type="Proteomes" id="UP001302072">
    <property type="component" value="Chromosome"/>
</dbReference>
<protein>
    <recommendedName>
        <fullName evidence="3">DUF3990 domain-containing protein</fullName>
    </recommendedName>
</protein>
<organism evidence="1 2">
    <name type="scientific">Stenotrophomonas oahuensis</name>
    <dbReference type="NCBI Taxonomy" id="3003271"/>
    <lineage>
        <taxon>Bacteria</taxon>
        <taxon>Pseudomonadati</taxon>
        <taxon>Pseudomonadota</taxon>
        <taxon>Gammaproteobacteria</taxon>
        <taxon>Lysobacterales</taxon>
        <taxon>Lysobacteraceae</taxon>
        <taxon>Stenotrophomonas</taxon>
    </lineage>
</organism>
<dbReference type="SUPFAM" id="SSF56399">
    <property type="entry name" value="ADP-ribosylation"/>
    <property type="match status" value="1"/>
</dbReference>